<keyword evidence="2" id="KW-1185">Reference proteome</keyword>
<evidence type="ECO:0000313" key="1">
    <source>
        <dbReference type="EMBL" id="MET3653916.1"/>
    </source>
</evidence>
<gene>
    <name evidence="1" type="ORF">ABIC75_003653</name>
</gene>
<sequence length="280" mass="32228">MQTTEAPPHTSPDFWDKWGPSGLAFLGVIVTLYGKWAFDAWKQKRDVKRKLYLKVADAMFEGGILLGSFSNTDFPPGHFAQGFARYMAPLAKAEMVAGNKLLLALSDLRDKFGPAYFALFRERARIEPALIRVRNRLPFIQQATDRINANLAEQNRLAIDGVQSGEPQERFDRLQASFRRTMDERQGYYNDNVKDIEIINPACEGMNRLAMEHAHELIPARVRVLAMMRKELKFRFNERQYLERQIKMAEKAMAELDLTHQAIRESIKPMSDDSNESESR</sequence>
<reference evidence="1 2" key="1">
    <citation type="submission" date="2024-06" db="EMBL/GenBank/DDBJ databases">
        <title>Sorghum-associated microbial communities from plants grown in Nebraska, USA.</title>
        <authorList>
            <person name="Schachtman D."/>
        </authorList>
    </citation>
    <scope>NUCLEOTIDE SEQUENCE [LARGE SCALE GENOMIC DNA]</scope>
    <source>
        <strain evidence="1 2">1073</strain>
    </source>
</reference>
<name>A0ABV2JYK7_9GAMM</name>
<organism evidence="1 2">
    <name type="scientific">Dyella japonica</name>
    <dbReference type="NCBI Taxonomy" id="231455"/>
    <lineage>
        <taxon>Bacteria</taxon>
        <taxon>Pseudomonadati</taxon>
        <taxon>Pseudomonadota</taxon>
        <taxon>Gammaproteobacteria</taxon>
        <taxon>Lysobacterales</taxon>
        <taxon>Rhodanobacteraceae</taxon>
        <taxon>Dyella</taxon>
    </lineage>
</organism>
<comment type="caution">
    <text evidence="1">The sequence shown here is derived from an EMBL/GenBank/DDBJ whole genome shotgun (WGS) entry which is preliminary data.</text>
</comment>
<dbReference type="Proteomes" id="UP001549184">
    <property type="component" value="Unassembled WGS sequence"/>
</dbReference>
<evidence type="ECO:0000313" key="2">
    <source>
        <dbReference type="Proteomes" id="UP001549184"/>
    </source>
</evidence>
<evidence type="ECO:0008006" key="3">
    <source>
        <dbReference type="Google" id="ProtNLM"/>
    </source>
</evidence>
<dbReference type="EMBL" id="JBEPMU010000005">
    <property type="protein sequence ID" value="MET3653916.1"/>
    <property type="molecule type" value="Genomic_DNA"/>
</dbReference>
<accession>A0ABV2JYK7</accession>
<proteinExistence type="predicted"/>
<dbReference type="RefSeq" id="WP_354015285.1">
    <property type="nucleotide sequence ID" value="NZ_JBEPMU010000005.1"/>
</dbReference>
<protein>
    <recommendedName>
        <fullName evidence="3">5-bromo-4-chloroindolyl phosphate hydrolysis protein</fullName>
    </recommendedName>
</protein>